<evidence type="ECO:0000313" key="4">
    <source>
        <dbReference type="RefSeq" id="XP_014677226.1"/>
    </source>
</evidence>
<reference evidence="4" key="1">
    <citation type="submission" date="2025-08" db="UniProtKB">
        <authorList>
            <consortium name="RefSeq"/>
        </authorList>
    </citation>
    <scope>IDENTIFICATION</scope>
</reference>
<dbReference type="InterPro" id="IPR001791">
    <property type="entry name" value="Laminin_G"/>
</dbReference>
<keyword evidence="3" id="KW-1185">Reference proteome</keyword>
<accession>A0ABM1EYF5</accession>
<organism evidence="3 4">
    <name type="scientific">Priapulus caudatus</name>
    <name type="common">Priapulid worm</name>
    <dbReference type="NCBI Taxonomy" id="37621"/>
    <lineage>
        <taxon>Eukaryota</taxon>
        <taxon>Metazoa</taxon>
        <taxon>Ecdysozoa</taxon>
        <taxon>Scalidophora</taxon>
        <taxon>Priapulida</taxon>
        <taxon>Priapulimorpha</taxon>
        <taxon>Priapulimorphida</taxon>
        <taxon>Priapulidae</taxon>
        <taxon>Priapulus</taxon>
    </lineage>
</organism>
<comment type="caution">
    <text evidence="1">Lacks conserved residue(s) required for the propagation of feature annotation.</text>
</comment>
<dbReference type="GeneID" id="106817092"/>
<sequence>MVLRSTLSVQGHTSLSFRTCAGGELLYQRGDSGDTLRFEVLNNGTLLMEWLAGGAAGVVLHPARNLADNQWHVLDFRQSRPLVVTLAVDATTAVVSNPSVTDMISDKT</sequence>
<evidence type="ECO:0000259" key="2">
    <source>
        <dbReference type="PROSITE" id="PS50025"/>
    </source>
</evidence>
<proteinExistence type="predicted"/>
<name>A0ABM1EYF5_PRICU</name>
<gene>
    <name evidence="4" type="primary">LOC106817092</name>
</gene>
<dbReference type="PROSITE" id="PS50025">
    <property type="entry name" value="LAM_G_DOMAIN"/>
    <property type="match status" value="1"/>
</dbReference>
<feature type="domain" description="Laminin G" evidence="2">
    <location>
        <begin position="1"/>
        <end position="108"/>
    </location>
</feature>
<dbReference type="InterPro" id="IPR013320">
    <property type="entry name" value="ConA-like_dom_sf"/>
</dbReference>
<protein>
    <submittedName>
        <fullName evidence="4">Uncharacterized protein LOC106817092</fullName>
    </submittedName>
</protein>
<evidence type="ECO:0000256" key="1">
    <source>
        <dbReference type="PROSITE-ProRule" id="PRU00122"/>
    </source>
</evidence>
<dbReference type="Pfam" id="PF02210">
    <property type="entry name" value="Laminin_G_2"/>
    <property type="match status" value="1"/>
</dbReference>
<evidence type="ECO:0000313" key="3">
    <source>
        <dbReference type="Proteomes" id="UP000695022"/>
    </source>
</evidence>
<dbReference type="SUPFAM" id="SSF49899">
    <property type="entry name" value="Concanavalin A-like lectins/glucanases"/>
    <property type="match status" value="1"/>
</dbReference>
<dbReference type="RefSeq" id="XP_014677226.1">
    <property type="nucleotide sequence ID" value="XM_014821740.1"/>
</dbReference>
<dbReference type="Gene3D" id="2.60.120.200">
    <property type="match status" value="1"/>
</dbReference>
<dbReference type="Proteomes" id="UP000695022">
    <property type="component" value="Unplaced"/>
</dbReference>